<dbReference type="GO" id="GO:0071972">
    <property type="term" value="F:peptidoglycan L,D-transpeptidase activity"/>
    <property type="evidence" value="ECO:0007669"/>
    <property type="project" value="TreeGrafter"/>
</dbReference>
<keyword evidence="8 9" id="KW-0961">Cell wall biogenesis/degradation</keyword>
<keyword evidence="4" id="KW-0808">Transferase</keyword>
<feature type="active site" description="Nucleophile" evidence="9">
    <location>
        <position position="189"/>
    </location>
</feature>
<dbReference type="Proteomes" id="UP000729701">
    <property type="component" value="Unassembled WGS sequence"/>
</dbReference>
<evidence type="ECO:0000256" key="5">
    <source>
        <dbReference type="ARBA" id="ARBA00022801"/>
    </source>
</evidence>
<evidence type="ECO:0000256" key="1">
    <source>
        <dbReference type="ARBA" id="ARBA00004752"/>
    </source>
</evidence>
<feature type="domain" description="L,D-TPase catalytic" evidence="11">
    <location>
        <begin position="88"/>
        <end position="213"/>
    </location>
</feature>
<dbReference type="SUPFAM" id="SSF141523">
    <property type="entry name" value="L,D-transpeptidase catalytic domain-like"/>
    <property type="match status" value="1"/>
</dbReference>
<reference evidence="12" key="2">
    <citation type="journal article" date="2022" name="Microbiol. Resour. Announc.">
        <title>Metagenome Sequencing to Explore Phylogenomics of Terrestrial Cyanobacteria.</title>
        <authorList>
            <person name="Ward R.D."/>
            <person name="Stajich J.E."/>
            <person name="Johansen J.R."/>
            <person name="Huntemann M."/>
            <person name="Clum A."/>
            <person name="Foster B."/>
            <person name="Foster B."/>
            <person name="Roux S."/>
            <person name="Palaniappan K."/>
            <person name="Varghese N."/>
            <person name="Mukherjee S."/>
            <person name="Reddy T.B.K."/>
            <person name="Daum C."/>
            <person name="Copeland A."/>
            <person name="Chen I.A."/>
            <person name="Ivanova N.N."/>
            <person name="Kyrpides N.C."/>
            <person name="Shapiro N."/>
            <person name="Eloe-Fadrosh E.A."/>
            <person name="Pietrasiak N."/>
        </authorList>
    </citation>
    <scope>NUCLEOTIDE SEQUENCE</scope>
    <source>
        <strain evidence="12">GSE-NOS-MK-12-04C</strain>
    </source>
</reference>
<keyword evidence="6 9" id="KW-0133">Cell shape</keyword>
<evidence type="ECO:0000256" key="9">
    <source>
        <dbReference type="PROSITE-ProRule" id="PRU01373"/>
    </source>
</evidence>
<dbReference type="Gene3D" id="2.40.440.10">
    <property type="entry name" value="L,D-transpeptidase catalytic domain-like"/>
    <property type="match status" value="1"/>
</dbReference>
<dbReference type="InterPro" id="IPR050979">
    <property type="entry name" value="LD-transpeptidase"/>
</dbReference>
<dbReference type="GO" id="GO:0018104">
    <property type="term" value="P:peptidoglycan-protein cross-linking"/>
    <property type="evidence" value="ECO:0007669"/>
    <property type="project" value="TreeGrafter"/>
</dbReference>
<dbReference type="GO" id="GO:0005576">
    <property type="term" value="C:extracellular region"/>
    <property type="evidence" value="ECO:0007669"/>
    <property type="project" value="TreeGrafter"/>
</dbReference>
<dbReference type="AlphaFoldDB" id="A0A951UWQ7"/>
<dbReference type="GO" id="GO:0071555">
    <property type="term" value="P:cell wall organization"/>
    <property type="evidence" value="ECO:0007669"/>
    <property type="project" value="UniProtKB-UniRule"/>
</dbReference>
<evidence type="ECO:0000256" key="6">
    <source>
        <dbReference type="ARBA" id="ARBA00022960"/>
    </source>
</evidence>
<evidence type="ECO:0000256" key="8">
    <source>
        <dbReference type="ARBA" id="ARBA00023316"/>
    </source>
</evidence>
<feature type="active site" description="Proton donor/acceptor" evidence="9">
    <location>
        <position position="173"/>
    </location>
</feature>
<evidence type="ECO:0000259" key="11">
    <source>
        <dbReference type="PROSITE" id="PS52029"/>
    </source>
</evidence>
<evidence type="ECO:0000256" key="3">
    <source>
        <dbReference type="ARBA" id="ARBA00022676"/>
    </source>
</evidence>
<dbReference type="PANTHER" id="PTHR30582">
    <property type="entry name" value="L,D-TRANSPEPTIDASE"/>
    <property type="match status" value="1"/>
</dbReference>
<keyword evidence="5" id="KW-0378">Hydrolase</keyword>
<sequence length="214" mass="23855">MMMVRNESVARVVMLLCFGTAMLSLTVHWFVANSVPPDTKFKTTGKIDNGAAVAQQQPPKQYRDTKKPPSQWNQPTAPEKSNKAFFGTQVVVDLSDRRVYVSRKDVVIASYPTGIGKDGWETPIGTFRVEHKELHPSWEHPITGKVFPAGVDSPLGERWIGFWTDGRDHIGFHGTPEVHLVGSAVSHGCLRMRNSDVKMLYNQVSMGTPVEVRP</sequence>
<evidence type="ECO:0000256" key="10">
    <source>
        <dbReference type="SAM" id="MobiDB-lite"/>
    </source>
</evidence>
<dbReference type="GO" id="GO:0016757">
    <property type="term" value="F:glycosyltransferase activity"/>
    <property type="evidence" value="ECO:0007669"/>
    <property type="project" value="UniProtKB-KW"/>
</dbReference>
<dbReference type="EMBL" id="JAHHGZ010000027">
    <property type="protein sequence ID" value="MBW4670095.1"/>
    <property type="molecule type" value="Genomic_DNA"/>
</dbReference>
<accession>A0A951UWQ7</accession>
<name>A0A951UWQ7_9CYAN</name>
<dbReference type="InterPro" id="IPR038063">
    <property type="entry name" value="Transpep_catalytic_dom"/>
</dbReference>
<comment type="similarity">
    <text evidence="2">Belongs to the YkuD family.</text>
</comment>
<organism evidence="12 13">
    <name type="scientific">Cyanomargarita calcarea GSE-NOS-MK-12-04C</name>
    <dbReference type="NCBI Taxonomy" id="2839659"/>
    <lineage>
        <taxon>Bacteria</taxon>
        <taxon>Bacillati</taxon>
        <taxon>Cyanobacteriota</taxon>
        <taxon>Cyanophyceae</taxon>
        <taxon>Nostocales</taxon>
        <taxon>Cyanomargaritaceae</taxon>
        <taxon>Cyanomargarita</taxon>
    </lineage>
</organism>
<evidence type="ECO:0000313" key="12">
    <source>
        <dbReference type="EMBL" id="MBW4670095.1"/>
    </source>
</evidence>
<reference evidence="12" key="1">
    <citation type="submission" date="2021-05" db="EMBL/GenBank/DDBJ databases">
        <authorList>
            <person name="Pietrasiak N."/>
            <person name="Ward R."/>
            <person name="Stajich J.E."/>
            <person name="Kurbessoian T."/>
        </authorList>
    </citation>
    <scope>NUCLEOTIDE SEQUENCE</scope>
    <source>
        <strain evidence="12">GSE-NOS-MK-12-04C</strain>
    </source>
</reference>
<dbReference type="CDD" id="cd16913">
    <property type="entry name" value="YkuD_like"/>
    <property type="match status" value="1"/>
</dbReference>
<protein>
    <submittedName>
        <fullName evidence="12">L,D-transpeptidase</fullName>
    </submittedName>
</protein>
<evidence type="ECO:0000256" key="2">
    <source>
        <dbReference type="ARBA" id="ARBA00005992"/>
    </source>
</evidence>
<dbReference type="GO" id="GO:0008360">
    <property type="term" value="P:regulation of cell shape"/>
    <property type="evidence" value="ECO:0007669"/>
    <property type="project" value="UniProtKB-UniRule"/>
</dbReference>
<dbReference type="Pfam" id="PF03734">
    <property type="entry name" value="YkuD"/>
    <property type="match status" value="1"/>
</dbReference>
<dbReference type="PROSITE" id="PS52029">
    <property type="entry name" value="LD_TPASE"/>
    <property type="match status" value="1"/>
</dbReference>
<comment type="caution">
    <text evidence="12">The sequence shown here is derived from an EMBL/GenBank/DDBJ whole genome shotgun (WGS) entry which is preliminary data.</text>
</comment>
<proteinExistence type="inferred from homology"/>
<comment type="pathway">
    <text evidence="1 9">Cell wall biogenesis; peptidoglycan biosynthesis.</text>
</comment>
<dbReference type="PANTHER" id="PTHR30582:SF24">
    <property type="entry name" value="L,D-TRANSPEPTIDASE ERFK_SRFK-RELATED"/>
    <property type="match status" value="1"/>
</dbReference>
<feature type="region of interest" description="Disordered" evidence="10">
    <location>
        <begin position="50"/>
        <end position="80"/>
    </location>
</feature>
<evidence type="ECO:0000256" key="4">
    <source>
        <dbReference type="ARBA" id="ARBA00022679"/>
    </source>
</evidence>
<keyword evidence="3" id="KW-0328">Glycosyltransferase</keyword>
<evidence type="ECO:0000256" key="7">
    <source>
        <dbReference type="ARBA" id="ARBA00022984"/>
    </source>
</evidence>
<evidence type="ECO:0000313" key="13">
    <source>
        <dbReference type="Proteomes" id="UP000729701"/>
    </source>
</evidence>
<dbReference type="InterPro" id="IPR005490">
    <property type="entry name" value="LD_TPept_cat_dom"/>
</dbReference>
<keyword evidence="7 9" id="KW-0573">Peptidoglycan synthesis</keyword>
<gene>
    <name evidence="12" type="ORF">KME60_22460</name>
</gene>